<accession>A0A2I8VLJ5</accession>
<dbReference type="InterPro" id="IPR017871">
    <property type="entry name" value="ABC_transporter-like_CS"/>
</dbReference>
<reference evidence="5 6" key="1">
    <citation type="submission" date="2018-01" db="EMBL/GenBank/DDBJ databases">
        <title>Complete genome sequence of Salinigranum rubrum GX10T, an extremely halophilic archaeon isolated from a marine solar saltern.</title>
        <authorList>
            <person name="Han S."/>
        </authorList>
    </citation>
    <scope>NUCLEOTIDE SEQUENCE [LARGE SCALE GENOMIC DNA]</scope>
    <source>
        <strain evidence="5 6">GX10</strain>
    </source>
</reference>
<keyword evidence="6" id="KW-1185">Reference proteome</keyword>
<dbReference type="InterPro" id="IPR003439">
    <property type="entry name" value="ABC_transporter-like_ATP-bd"/>
</dbReference>
<dbReference type="Proteomes" id="UP000236584">
    <property type="component" value="Chromosome"/>
</dbReference>
<evidence type="ECO:0000256" key="3">
    <source>
        <dbReference type="SAM" id="MobiDB-lite"/>
    </source>
</evidence>
<dbReference type="PROSITE" id="PS50893">
    <property type="entry name" value="ABC_TRANSPORTER_2"/>
    <property type="match status" value="1"/>
</dbReference>
<dbReference type="AlphaFoldDB" id="A0A2I8VLJ5"/>
<dbReference type="PANTHER" id="PTHR43790">
    <property type="entry name" value="CARBOHYDRATE TRANSPORT ATP-BINDING PROTEIN MG119-RELATED"/>
    <property type="match status" value="1"/>
</dbReference>
<name>A0A2I8VLJ5_9EURY</name>
<dbReference type="EMBL" id="CP026309">
    <property type="protein sequence ID" value="AUV82807.1"/>
    <property type="molecule type" value="Genomic_DNA"/>
</dbReference>
<dbReference type="CDD" id="cd03216">
    <property type="entry name" value="ABC_Carb_Monos_I"/>
    <property type="match status" value="1"/>
</dbReference>
<proteinExistence type="predicted"/>
<evidence type="ECO:0000259" key="4">
    <source>
        <dbReference type="PROSITE" id="PS50893"/>
    </source>
</evidence>
<organism evidence="5 6">
    <name type="scientific">Salinigranum rubrum</name>
    <dbReference type="NCBI Taxonomy" id="755307"/>
    <lineage>
        <taxon>Archaea</taxon>
        <taxon>Methanobacteriati</taxon>
        <taxon>Methanobacteriota</taxon>
        <taxon>Stenosarchaea group</taxon>
        <taxon>Halobacteria</taxon>
        <taxon>Halobacteriales</taxon>
        <taxon>Haloferacaceae</taxon>
        <taxon>Salinigranum</taxon>
    </lineage>
</organism>
<evidence type="ECO:0000256" key="1">
    <source>
        <dbReference type="ARBA" id="ARBA00022741"/>
    </source>
</evidence>
<dbReference type="SMART" id="SM00382">
    <property type="entry name" value="AAA"/>
    <property type="match status" value="1"/>
</dbReference>
<dbReference type="PANTHER" id="PTHR43790:SF8">
    <property type="entry name" value="SUGAR ABC TRANSPORTER ATP-BINDING PROTEIN"/>
    <property type="match status" value="1"/>
</dbReference>
<keyword evidence="2 5" id="KW-0067">ATP-binding</keyword>
<keyword evidence="1" id="KW-0547">Nucleotide-binding</keyword>
<dbReference type="PROSITE" id="PS00211">
    <property type="entry name" value="ABC_TRANSPORTER_1"/>
    <property type="match status" value="1"/>
</dbReference>
<evidence type="ECO:0000313" key="5">
    <source>
        <dbReference type="EMBL" id="AUV82807.1"/>
    </source>
</evidence>
<dbReference type="InterPro" id="IPR003593">
    <property type="entry name" value="AAA+_ATPase"/>
</dbReference>
<feature type="compositionally biased region" description="Low complexity" evidence="3">
    <location>
        <begin position="266"/>
        <end position="276"/>
    </location>
</feature>
<dbReference type="KEGG" id="srub:C2R22_15130"/>
<sequence>MTTEPSNPRIEVEHVKKRFGTVEALSDVSLTLEDNEVLGLVGDNGAGKSTFIKTLVGIHQPDEGEIRFNGEPVTIDGPKHARTLGIGTVYQDLALVDELSVAENLFLGRMPVKKLGGVVSVVDKEYMKQEAERILSEHLNIHVDPDTPVEYLSGGERQAVAIGRALVTDPDIVLLDEPTSALSKAAVEHVEELVKQLRASGHSVILIDHNLEEVLSMTDRVAVLFQGRVVDVVDAESVTRDDVVSMMVSGRSAHEDGDDEPLGRQSDATSSSSSTA</sequence>
<gene>
    <name evidence="5" type="ORF">C2R22_15130</name>
</gene>
<dbReference type="Gene3D" id="3.40.50.300">
    <property type="entry name" value="P-loop containing nucleotide triphosphate hydrolases"/>
    <property type="match status" value="1"/>
</dbReference>
<dbReference type="InterPro" id="IPR027417">
    <property type="entry name" value="P-loop_NTPase"/>
</dbReference>
<dbReference type="Pfam" id="PF00005">
    <property type="entry name" value="ABC_tran"/>
    <property type="match status" value="1"/>
</dbReference>
<feature type="domain" description="ABC transporter" evidence="4">
    <location>
        <begin position="10"/>
        <end position="251"/>
    </location>
</feature>
<dbReference type="InterPro" id="IPR050107">
    <property type="entry name" value="ABC_carbohydrate_import_ATPase"/>
</dbReference>
<evidence type="ECO:0000256" key="2">
    <source>
        <dbReference type="ARBA" id="ARBA00022840"/>
    </source>
</evidence>
<feature type="region of interest" description="Disordered" evidence="3">
    <location>
        <begin position="250"/>
        <end position="276"/>
    </location>
</feature>
<dbReference type="GO" id="GO:0016887">
    <property type="term" value="F:ATP hydrolysis activity"/>
    <property type="evidence" value="ECO:0007669"/>
    <property type="project" value="InterPro"/>
</dbReference>
<dbReference type="OrthoDB" id="18209at2157"/>
<dbReference type="GeneID" id="35593452"/>
<dbReference type="RefSeq" id="WP_103426496.1">
    <property type="nucleotide sequence ID" value="NZ_CP026309.1"/>
</dbReference>
<evidence type="ECO:0000313" key="6">
    <source>
        <dbReference type="Proteomes" id="UP000236584"/>
    </source>
</evidence>
<protein>
    <submittedName>
        <fullName evidence="5">Sugar ABC transporter ATP-binding protein</fullName>
    </submittedName>
</protein>
<dbReference type="SUPFAM" id="SSF52540">
    <property type="entry name" value="P-loop containing nucleoside triphosphate hydrolases"/>
    <property type="match status" value="1"/>
</dbReference>
<dbReference type="GO" id="GO:0005524">
    <property type="term" value="F:ATP binding"/>
    <property type="evidence" value="ECO:0007669"/>
    <property type="project" value="UniProtKB-KW"/>
</dbReference>